<evidence type="ECO:0000313" key="1">
    <source>
        <dbReference type="EMBL" id="CAK5270556.1"/>
    </source>
</evidence>
<accession>A0AAD2H8D6</accession>
<organism evidence="1 2">
    <name type="scientific">Mycena citricolor</name>
    <dbReference type="NCBI Taxonomy" id="2018698"/>
    <lineage>
        <taxon>Eukaryota</taxon>
        <taxon>Fungi</taxon>
        <taxon>Dikarya</taxon>
        <taxon>Basidiomycota</taxon>
        <taxon>Agaricomycotina</taxon>
        <taxon>Agaricomycetes</taxon>
        <taxon>Agaricomycetidae</taxon>
        <taxon>Agaricales</taxon>
        <taxon>Marasmiineae</taxon>
        <taxon>Mycenaceae</taxon>
        <taxon>Mycena</taxon>
    </lineage>
</organism>
<reference evidence="1" key="1">
    <citation type="submission" date="2023-11" db="EMBL/GenBank/DDBJ databases">
        <authorList>
            <person name="De Vega J J."/>
            <person name="De Vega J J."/>
        </authorList>
    </citation>
    <scope>NUCLEOTIDE SEQUENCE</scope>
</reference>
<proteinExistence type="predicted"/>
<evidence type="ECO:0000313" key="2">
    <source>
        <dbReference type="Proteomes" id="UP001295794"/>
    </source>
</evidence>
<protein>
    <submittedName>
        <fullName evidence="1">Uncharacterized protein</fullName>
    </submittedName>
</protein>
<comment type="caution">
    <text evidence="1">The sequence shown here is derived from an EMBL/GenBank/DDBJ whole genome shotgun (WGS) entry which is preliminary data.</text>
</comment>
<dbReference type="AlphaFoldDB" id="A0AAD2H8D6"/>
<dbReference type="Proteomes" id="UP001295794">
    <property type="component" value="Unassembled WGS sequence"/>
</dbReference>
<name>A0AAD2H8D6_9AGAR</name>
<sequence>MRSPNRARRVLALLWVRGAAQSRARDACLIRGAWFRAVDEEGGAAWLARSAHGTRHRFFAAMLVLGAQPSHVRAVVAGARSRVACSWTLGPDDPADSRQR</sequence>
<keyword evidence="2" id="KW-1185">Reference proteome</keyword>
<gene>
    <name evidence="1" type="ORF">MYCIT1_LOCUS15063</name>
</gene>
<dbReference type="EMBL" id="CAVNYO010000167">
    <property type="protein sequence ID" value="CAK5270556.1"/>
    <property type="molecule type" value="Genomic_DNA"/>
</dbReference>